<accession>A0A0H5D168</accession>
<evidence type="ECO:0000256" key="1">
    <source>
        <dbReference type="SAM" id="Phobius"/>
    </source>
</evidence>
<keyword evidence="1" id="KW-0812">Transmembrane</keyword>
<evidence type="ECO:0000313" key="2">
    <source>
        <dbReference type="EMBL" id="CRL10503.1"/>
    </source>
</evidence>
<name>A0A0H5D168_9RHOB</name>
<keyword evidence="3" id="KW-1185">Reference proteome</keyword>
<reference evidence="3" key="1">
    <citation type="submission" date="2015-05" db="EMBL/GenBank/DDBJ databases">
        <authorList>
            <person name="Rodrigo-Torres Lidia"/>
            <person name="Arahal R.David."/>
        </authorList>
    </citation>
    <scope>NUCLEOTIDE SEQUENCE [LARGE SCALE GENOMIC DNA]</scope>
    <source>
        <strain evidence="3">CECT 7321</strain>
    </source>
</reference>
<sequence>MQRFKSWDEIEPTATEAERKLKAAVEAGDVCVLGTGDLPPEPDDWSNIDPVLCIRGTVMRYFIDMHNQSDVHLCGAIISGPLDLSRTTIHCEFRAESCRFHDPVNLSRSEFQMTVSLLGSYCRRLNAEKSIFLEDLVLRETTIQSPGTIVLNLRGAKVGGHVSLYKGRFFGSVDMLGAKIEGQLILSAATFFDLPNDDYARPTIILQSARIDDALILEEKTKITGGISLVAAQVGTLVDDPDCMPALGAQANGFVYQRIIGETSAHKRINWLSKFEGGGSNKKSNFAFRPQPYKQLAKVLHDMGHEADAREVLYVLEKKLGAERRKALRQEIERLRDTSPALGRHIVKHLLLGADHAIDWLQRVTVGYGRKPFRSIGVLAGLILTFWMLTLAAWHTGGFAPNSSIVLTSPDWAIYDTRNAGPTPRNPADHWSEATIPGRDWESFSAIAYAADIVVPIIDFGQTDAWAPSTTRGPAGVILWWARWVFTLAGWIVTALGAAALTGIIRRE</sequence>
<keyword evidence="1" id="KW-1133">Transmembrane helix</keyword>
<feature type="transmembrane region" description="Helical" evidence="1">
    <location>
        <begin position="376"/>
        <end position="394"/>
    </location>
</feature>
<evidence type="ECO:0000313" key="3">
    <source>
        <dbReference type="Proteomes" id="UP000043764"/>
    </source>
</evidence>
<feature type="transmembrane region" description="Helical" evidence="1">
    <location>
        <begin position="481"/>
        <end position="505"/>
    </location>
</feature>
<dbReference type="EMBL" id="CVRL01000013">
    <property type="protein sequence ID" value="CRL10503.1"/>
    <property type="molecule type" value="Genomic_DNA"/>
</dbReference>
<protein>
    <submittedName>
        <fullName evidence="2">Uncharacterized protein</fullName>
    </submittedName>
</protein>
<gene>
    <name evidence="2" type="ORF">NIT7321_01348</name>
</gene>
<proteinExistence type="predicted"/>
<organism evidence="2 3">
    <name type="scientific">Phaeobacter italicus</name>
    <dbReference type="NCBI Taxonomy" id="481446"/>
    <lineage>
        <taxon>Bacteria</taxon>
        <taxon>Pseudomonadati</taxon>
        <taxon>Pseudomonadota</taxon>
        <taxon>Alphaproteobacteria</taxon>
        <taxon>Rhodobacterales</taxon>
        <taxon>Roseobacteraceae</taxon>
        <taxon>Phaeobacter</taxon>
    </lineage>
</organism>
<dbReference type="AlphaFoldDB" id="A0A0H5D168"/>
<keyword evidence="1" id="KW-0472">Membrane</keyword>
<dbReference type="Proteomes" id="UP000043764">
    <property type="component" value="Unassembled WGS sequence"/>
</dbReference>
<dbReference type="RefSeq" id="WP_050672953.1">
    <property type="nucleotide sequence ID" value="NZ_CVRL01000013.1"/>
</dbReference>